<dbReference type="AlphaFoldDB" id="A0A0L6VTL0"/>
<proteinExistence type="predicted"/>
<dbReference type="VEuPathDB" id="FungiDB:VP01_1073g6"/>
<sequence>MTTGYSPWHEQPNTINICKSLLGICHFIRKMANAPSKFLVFTGKLYESSICSFDLLRSFARSNRKTRASCFLHDVNVLSFGKM</sequence>
<evidence type="ECO:0000313" key="1">
    <source>
        <dbReference type="EMBL" id="KNZ64043.1"/>
    </source>
</evidence>
<name>A0A0L6VTL0_9BASI</name>
<keyword evidence="2" id="KW-1185">Reference proteome</keyword>
<evidence type="ECO:0000313" key="2">
    <source>
        <dbReference type="Proteomes" id="UP000037035"/>
    </source>
</evidence>
<reference evidence="1 2" key="1">
    <citation type="submission" date="2015-08" db="EMBL/GenBank/DDBJ databases">
        <title>Next Generation Sequencing and Analysis of the Genome of Puccinia sorghi L Schw, the Causal Agent of Maize Common Rust.</title>
        <authorList>
            <person name="Rochi L."/>
            <person name="Burguener G."/>
            <person name="Darino M."/>
            <person name="Turjanski A."/>
            <person name="Kreff E."/>
            <person name="Dieguez M.J."/>
            <person name="Sacco F."/>
        </authorList>
    </citation>
    <scope>NUCLEOTIDE SEQUENCE [LARGE SCALE GENOMIC DNA]</scope>
    <source>
        <strain evidence="1 2">RO10H11247</strain>
    </source>
</reference>
<comment type="caution">
    <text evidence="1">The sequence shown here is derived from an EMBL/GenBank/DDBJ whole genome shotgun (WGS) entry which is preliminary data.</text>
</comment>
<dbReference type="Proteomes" id="UP000037035">
    <property type="component" value="Unassembled WGS sequence"/>
</dbReference>
<organism evidence="1 2">
    <name type="scientific">Puccinia sorghi</name>
    <dbReference type="NCBI Taxonomy" id="27349"/>
    <lineage>
        <taxon>Eukaryota</taxon>
        <taxon>Fungi</taxon>
        <taxon>Dikarya</taxon>
        <taxon>Basidiomycota</taxon>
        <taxon>Pucciniomycotina</taxon>
        <taxon>Pucciniomycetes</taxon>
        <taxon>Pucciniales</taxon>
        <taxon>Pucciniaceae</taxon>
        <taxon>Puccinia</taxon>
    </lineage>
</organism>
<protein>
    <submittedName>
        <fullName evidence="1">Uncharacterized protein</fullName>
    </submittedName>
</protein>
<gene>
    <name evidence="1" type="ORF">VP01_1073g6</name>
</gene>
<accession>A0A0L6VTL0</accession>
<dbReference type="EMBL" id="LAVV01000821">
    <property type="protein sequence ID" value="KNZ64043.1"/>
    <property type="molecule type" value="Genomic_DNA"/>
</dbReference>